<name>A0ABS1WNP3_9FLAO</name>
<keyword evidence="1" id="KW-0812">Transmembrane</keyword>
<dbReference type="RefSeq" id="WP_116822617.1">
    <property type="nucleotide sequence ID" value="NZ_JAEMEF010000013.1"/>
</dbReference>
<protein>
    <submittedName>
        <fullName evidence="2">Uncharacterized protein</fullName>
    </submittedName>
</protein>
<gene>
    <name evidence="2" type="ORF">JAO71_13135</name>
</gene>
<dbReference type="Proteomes" id="UP000605013">
    <property type="component" value="Unassembled WGS sequence"/>
</dbReference>
<keyword evidence="1" id="KW-0472">Membrane</keyword>
<dbReference type="EMBL" id="JAEMEF010000013">
    <property type="protein sequence ID" value="MBL7560746.1"/>
    <property type="molecule type" value="Genomic_DNA"/>
</dbReference>
<sequence>MSDFVIRKNNNSKSKNKLATYAKPTTKEATLFVKVIAFVIAFSGLIFMSTSNDNLMLSELVVSGVILSIVFFIHNVSNY</sequence>
<evidence type="ECO:0000313" key="3">
    <source>
        <dbReference type="Proteomes" id="UP000605013"/>
    </source>
</evidence>
<keyword evidence="3" id="KW-1185">Reference proteome</keyword>
<feature type="transmembrane region" description="Helical" evidence="1">
    <location>
        <begin position="31"/>
        <end position="49"/>
    </location>
</feature>
<keyword evidence="1" id="KW-1133">Transmembrane helix</keyword>
<feature type="transmembrane region" description="Helical" evidence="1">
    <location>
        <begin position="55"/>
        <end position="73"/>
    </location>
</feature>
<accession>A0ABS1WNP3</accession>
<evidence type="ECO:0000256" key="1">
    <source>
        <dbReference type="SAM" id="Phobius"/>
    </source>
</evidence>
<reference evidence="2 3" key="1">
    <citation type="submission" date="2020-12" db="EMBL/GenBank/DDBJ databases">
        <title>Olleya sediminilitoris sp. nov., isolated from a tidal flat.</title>
        <authorList>
            <person name="Park S."/>
            <person name="Yoon J.-H."/>
        </authorList>
    </citation>
    <scope>NUCLEOTIDE SEQUENCE [LARGE SCALE GENOMIC DNA]</scope>
    <source>
        <strain evidence="2 3">YSTF-M6</strain>
    </source>
</reference>
<comment type="caution">
    <text evidence="2">The sequence shown here is derived from an EMBL/GenBank/DDBJ whole genome shotgun (WGS) entry which is preliminary data.</text>
</comment>
<proteinExistence type="predicted"/>
<evidence type="ECO:0000313" key="2">
    <source>
        <dbReference type="EMBL" id="MBL7560746.1"/>
    </source>
</evidence>
<organism evidence="2 3">
    <name type="scientific">Olleya sediminilitoris</name>
    <dbReference type="NCBI Taxonomy" id="2795739"/>
    <lineage>
        <taxon>Bacteria</taxon>
        <taxon>Pseudomonadati</taxon>
        <taxon>Bacteroidota</taxon>
        <taxon>Flavobacteriia</taxon>
        <taxon>Flavobacteriales</taxon>
        <taxon>Flavobacteriaceae</taxon>
    </lineage>
</organism>